<dbReference type="Pfam" id="PF00903">
    <property type="entry name" value="Glyoxalase"/>
    <property type="match status" value="1"/>
</dbReference>
<dbReference type="PANTHER" id="PTHR36503">
    <property type="entry name" value="BLR2520 PROTEIN"/>
    <property type="match status" value="1"/>
</dbReference>
<dbReference type="GO" id="GO:0016829">
    <property type="term" value="F:lyase activity"/>
    <property type="evidence" value="ECO:0007669"/>
    <property type="project" value="UniProtKB-KW"/>
</dbReference>
<protein>
    <submittedName>
        <fullName evidence="2">Lactoylglutathione lyase</fullName>
    </submittedName>
</protein>
<feature type="domain" description="VOC" evidence="1">
    <location>
        <begin position="2"/>
        <end position="129"/>
    </location>
</feature>
<dbReference type="Gene3D" id="3.10.180.10">
    <property type="entry name" value="2,3-Dihydroxybiphenyl 1,2-Dioxygenase, domain 1"/>
    <property type="match status" value="1"/>
</dbReference>
<dbReference type="InterPro" id="IPR004360">
    <property type="entry name" value="Glyas_Fos-R_dOase_dom"/>
</dbReference>
<evidence type="ECO:0000259" key="1">
    <source>
        <dbReference type="PROSITE" id="PS51819"/>
    </source>
</evidence>
<gene>
    <name evidence="2" type="ORF">JOD17_004020</name>
</gene>
<sequence>MTRVFVNFPIRDLKKSTHFYEQLGFKKNELFSNDHSSAMMWNDNFWIMILTYDFYKQFLKDKAIADTKTTSGTLIAIEMESIDAVKQFAETAKEHGGDYYHLDHGIPEDQMYGLEVQDPDGNMLEPTWMTPTS</sequence>
<reference evidence="2 3" key="1">
    <citation type="submission" date="2021-01" db="EMBL/GenBank/DDBJ databases">
        <title>Genomic Encyclopedia of Type Strains, Phase IV (KMG-IV): sequencing the most valuable type-strain genomes for metagenomic binning, comparative biology and taxonomic classification.</title>
        <authorList>
            <person name="Goeker M."/>
        </authorList>
    </citation>
    <scope>NUCLEOTIDE SEQUENCE [LARGE SCALE GENOMIC DNA]</scope>
    <source>
        <strain evidence="2 3">DSM 25540</strain>
    </source>
</reference>
<dbReference type="Proteomes" id="UP000741863">
    <property type="component" value="Unassembled WGS sequence"/>
</dbReference>
<evidence type="ECO:0000313" key="3">
    <source>
        <dbReference type="Proteomes" id="UP000741863"/>
    </source>
</evidence>
<dbReference type="RefSeq" id="WP_204699645.1">
    <property type="nucleotide sequence ID" value="NZ_JAFBEC010000018.1"/>
</dbReference>
<keyword evidence="3" id="KW-1185">Reference proteome</keyword>
<dbReference type="EMBL" id="JAFBEC010000018">
    <property type="protein sequence ID" value="MBM7634893.1"/>
    <property type="molecule type" value="Genomic_DNA"/>
</dbReference>
<evidence type="ECO:0000313" key="2">
    <source>
        <dbReference type="EMBL" id="MBM7634893.1"/>
    </source>
</evidence>
<dbReference type="InterPro" id="IPR037523">
    <property type="entry name" value="VOC_core"/>
</dbReference>
<dbReference type="PANTHER" id="PTHR36503:SF2">
    <property type="entry name" value="BLR2408 PROTEIN"/>
    <property type="match status" value="1"/>
</dbReference>
<comment type="caution">
    <text evidence="2">The sequence shown here is derived from an EMBL/GenBank/DDBJ whole genome shotgun (WGS) entry which is preliminary data.</text>
</comment>
<accession>A0ABS2PHH6</accession>
<name>A0ABS2PHH6_9BACL</name>
<dbReference type="PROSITE" id="PS51819">
    <property type="entry name" value="VOC"/>
    <property type="match status" value="1"/>
</dbReference>
<proteinExistence type="predicted"/>
<organism evidence="2 3">
    <name type="scientific">Geomicrobium sediminis</name>
    <dbReference type="NCBI Taxonomy" id="1347788"/>
    <lineage>
        <taxon>Bacteria</taxon>
        <taxon>Bacillati</taxon>
        <taxon>Bacillota</taxon>
        <taxon>Bacilli</taxon>
        <taxon>Bacillales</taxon>
        <taxon>Geomicrobium</taxon>
    </lineage>
</organism>
<dbReference type="SUPFAM" id="SSF54593">
    <property type="entry name" value="Glyoxalase/Bleomycin resistance protein/Dihydroxybiphenyl dioxygenase"/>
    <property type="match status" value="1"/>
</dbReference>
<dbReference type="InterPro" id="IPR029068">
    <property type="entry name" value="Glyas_Bleomycin-R_OHBP_Dase"/>
</dbReference>
<keyword evidence="2" id="KW-0456">Lyase</keyword>